<protein>
    <submittedName>
        <fullName evidence="1">Uncharacterized protein</fullName>
    </submittedName>
</protein>
<evidence type="ECO:0000313" key="1">
    <source>
        <dbReference type="EMBL" id="KAI3714074.1"/>
    </source>
</evidence>
<gene>
    <name evidence="1" type="ORF">L1987_72664</name>
</gene>
<name>A0ACB9AUY1_9ASTR</name>
<accession>A0ACB9AUY1</accession>
<sequence>MSDYFPRDLQLQILKRLPLNSLLKSRTVCKYWNSLITSNDFISAHLKFTQSIIHNGTQSLFIRYFDRTHKIEQYITLKYDETFGSHFSNIELQHASKTGYFRVVGYCDGVVCLSDDLFDSMHMVILWNPSIRKSVRVSIPNYEQTWLGFGVCPITHDPKVIRIMYLNDSSIPPLAEVLSVTSSAWRKPFGSNHNHNHNHNHLRKAIRISWSQVCFNGVIHWVACDKQIEERIRCLIVSFDLVREAFDEMPLPDDLSCQHISNLSISNRKGDLTMLEYDMEKGKECCGVWVMKEYGVMGSWRKLYFIRLPGMLRKAVGFRMNGDMVLALKNHELVFVDFAGNVKSFGIYANIRSFFVGSYMESLILINQMDQ</sequence>
<keyword evidence="2" id="KW-1185">Reference proteome</keyword>
<evidence type="ECO:0000313" key="2">
    <source>
        <dbReference type="Proteomes" id="UP001056120"/>
    </source>
</evidence>
<dbReference type="Proteomes" id="UP001056120">
    <property type="component" value="Linkage Group LG24"/>
</dbReference>
<proteinExistence type="predicted"/>
<dbReference type="EMBL" id="CM042041">
    <property type="protein sequence ID" value="KAI3714074.1"/>
    <property type="molecule type" value="Genomic_DNA"/>
</dbReference>
<reference evidence="1 2" key="2">
    <citation type="journal article" date="2022" name="Mol. Ecol. Resour.">
        <title>The genomes of chicory, endive, great burdock and yacon provide insights into Asteraceae paleo-polyploidization history and plant inulin production.</title>
        <authorList>
            <person name="Fan W."/>
            <person name="Wang S."/>
            <person name="Wang H."/>
            <person name="Wang A."/>
            <person name="Jiang F."/>
            <person name="Liu H."/>
            <person name="Zhao H."/>
            <person name="Xu D."/>
            <person name="Zhang Y."/>
        </authorList>
    </citation>
    <scope>NUCLEOTIDE SEQUENCE [LARGE SCALE GENOMIC DNA]</scope>
    <source>
        <strain evidence="2">cv. Yunnan</strain>
        <tissue evidence="1">Leaves</tissue>
    </source>
</reference>
<organism evidence="1 2">
    <name type="scientific">Smallanthus sonchifolius</name>
    <dbReference type="NCBI Taxonomy" id="185202"/>
    <lineage>
        <taxon>Eukaryota</taxon>
        <taxon>Viridiplantae</taxon>
        <taxon>Streptophyta</taxon>
        <taxon>Embryophyta</taxon>
        <taxon>Tracheophyta</taxon>
        <taxon>Spermatophyta</taxon>
        <taxon>Magnoliopsida</taxon>
        <taxon>eudicotyledons</taxon>
        <taxon>Gunneridae</taxon>
        <taxon>Pentapetalae</taxon>
        <taxon>asterids</taxon>
        <taxon>campanulids</taxon>
        <taxon>Asterales</taxon>
        <taxon>Asteraceae</taxon>
        <taxon>Asteroideae</taxon>
        <taxon>Heliantheae alliance</taxon>
        <taxon>Millerieae</taxon>
        <taxon>Smallanthus</taxon>
    </lineage>
</organism>
<reference evidence="2" key="1">
    <citation type="journal article" date="2022" name="Mol. Ecol. Resour.">
        <title>The genomes of chicory, endive, great burdock and yacon provide insights into Asteraceae palaeo-polyploidization history and plant inulin production.</title>
        <authorList>
            <person name="Fan W."/>
            <person name="Wang S."/>
            <person name="Wang H."/>
            <person name="Wang A."/>
            <person name="Jiang F."/>
            <person name="Liu H."/>
            <person name="Zhao H."/>
            <person name="Xu D."/>
            <person name="Zhang Y."/>
        </authorList>
    </citation>
    <scope>NUCLEOTIDE SEQUENCE [LARGE SCALE GENOMIC DNA]</scope>
    <source>
        <strain evidence="2">cv. Yunnan</strain>
    </source>
</reference>
<comment type="caution">
    <text evidence="1">The sequence shown here is derived from an EMBL/GenBank/DDBJ whole genome shotgun (WGS) entry which is preliminary data.</text>
</comment>